<protein>
    <submittedName>
        <fullName evidence="1">Uncharacterized protein</fullName>
    </submittedName>
</protein>
<sequence length="153" mass="17360">MRQSPPLEDYSGPTYLHAWSPTLQGSVPCKVSLISCYVLNMDNLKYFYSNPIKKHNVSSDSPVSLCKDQAIEILYETVGDEPGCFFGVINKAGITLQFYLNDYEDNIWSEIPFPEKGGSYGTILSFDEVEEIVRNLNGDFNLSEFPSFEFEAW</sequence>
<dbReference type="Proteomes" id="UP000474778">
    <property type="component" value="Unassembled WGS sequence"/>
</dbReference>
<dbReference type="AlphaFoldDB" id="A0A6L7HSM4"/>
<name>A0A6L7HSM4_9GAMM</name>
<comment type="caution">
    <text evidence="1">The sequence shown here is derived from an EMBL/GenBank/DDBJ whole genome shotgun (WGS) entry which is preliminary data.</text>
</comment>
<reference evidence="1 2" key="1">
    <citation type="submission" date="2019-12" db="EMBL/GenBank/DDBJ databases">
        <title>Shewanella insulae sp. nov., isolated from a tidal flat.</title>
        <authorList>
            <person name="Yoon J.-H."/>
        </authorList>
    </citation>
    <scope>NUCLEOTIDE SEQUENCE [LARGE SCALE GENOMIC DNA]</scope>
    <source>
        <strain evidence="1 2">JBTF-M18</strain>
    </source>
</reference>
<proteinExistence type="predicted"/>
<gene>
    <name evidence="1" type="ORF">GNT65_01025</name>
</gene>
<organism evidence="1 2">
    <name type="scientific">Shewanella insulae</name>
    <dbReference type="NCBI Taxonomy" id="2681496"/>
    <lineage>
        <taxon>Bacteria</taxon>
        <taxon>Pseudomonadati</taxon>
        <taxon>Pseudomonadota</taxon>
        <taxon>Gammaproteobacteria</taxon>
        <taxon>Alteromonadales</taxon>
        <taxon>Shewanellaceae</taxon>
        <taxon>Shewanella</taxon>
    </lineage>
</organism>
<evidence type="ECO:0000313" key="1">
    <source>
        <dbReference type="EMBL" id="MXR67269.1"/>
    </source>
</evidence>
<dbReference type="RefSeq" id="WP_160793279.1">
    <property type="nucleotide sequence ID" value="NZ_WRPA01000001.1"/>
</dbReference>
<accession>A0A6L7HSM4</accession>
<dbReference type="EMBL" id="WRPA01000001">
    <property type="protein sequence ID" value="MXR67269.1"/>
    <property type="molecule type" value="Genomic_DNA"/>
</dbReference>
<evidence type="ECO:0000313" key="2">
    <source>
        <dbReference type="Proteomes" id="UP000474778"/>
    </source>
</evidence>
<keyword evidence="2" id="KW-1185">Reference proteome</keyword>